<evidence type="ECO:0000313" key="2">
    <source>
        <dbReference type="Proteomes" id="UP001178461"/>
    </source>
</evidence>
<dbReference type="Proteomes" id="UP001178461">
    <property type="component" value="Chromosome 1"/>
</dbReference>
<accession>A0AA35JQF0</accession>
<keyword evidence="2" id="KW-1185">Reference proteome</keyword>
<organism evidence="1 2">
    <name type="scientific">Podarcis lilfordi</name>
    <name type="common">Lilford's wall lizard</name>
    <dbReference type="NCBI Taxonomy" id="74358"/>
    <lineage>
        <taxon>Eukaryota</taxon>
        <taxon>Metazoa</taxon>
        <taxon>Chordata</taxon>
        <taxon>Craniata</taxon>
        <taxon>Vertebrata</taxon>
        <taxon>Euteleostomi</taxon>
        <taxon>Lepidosauria</taxon>
        <taxon>Squamata</taxon>
        <taxon>Bifurcata</taxon>
        <taxon>Unidentata</taxon>
        <taxon>Episquamata</taxon>
        <taxon>Laterata</taxon>
        <taxon>Lacertibaenia</taxon>
        <taxon>Lacertidae</taxon>
        <taxon>Podarcis</taxon>
    </lineage>
</organism>
<gene>
    <name evidence="1" type="ORF">PODLI_1B032918</name>
</gene>
<name>A0AA35JQF0_9SAUR</name>
<dbReference type="EMBL" id="OX395126">
    <property type="protein sequence ID" value="CAI5762853.1"/>
    <property type="molecule type" value="Genomic_DNA"/>
</dbReference>
<evidence type="ECO:0000313" key="1">
    <source>
        <dbReference type="EMBL" id="CAI5762853.1"/>
    </source>
</evidence>
<reference evidence="1" key="1">
    <citation type="submission" date="2022-12" db="EMBL/GenBank/DDBJ databases">
        <authorList>
            <person name="Alioto T."/>
            <person name="Alioto T."/>
            <person name="Gomez Garrido J."/>
        </authorList>
    </citation>
    <scope>NUCLEOTIDE SEQUENCE</scope>
</reference>
<dbReference type="AlphaFoldDB" id="A0AA35JQF0"/>
<sequence length="402" mass="45279">MASMEALYTALQDQIQSFEGHIRSCQQAFDIDTLYNVLLLLSPAADIQSLEQLEKLVESREQDGQDRVRITAGCDKCDIASYISWFVTYVRYLGSLKGSFDTKVVFPLCENLYVNDDSLDALTFGHRRGHGLRAPASVARTAKQLFSVRRKWALLLKGDTIDAQFFSPQSWLDVQGFGSACPFGKVLRLVPDLFHKGLATAQLARLWVERHASNHGTCPVPSDLGSTKRGKGLAAGSLEHHGYNSSLCQPGLPQAQHDCLEVWPPPQATSSRCSNERGTCMRSGSQGRNELHKIHGELMSLLWREKRSLSLESEIQEVNQSISNLRHHRVAKERELKALEQQLEKDHLSVPCPQRQAVLCELDALGRQLRLEEYRKNILQGDWLLELEVRPVLMRPINTVRS</sequence>
<protein>
    <submittedName>
        <fullName evidence="1">Uncharacterized protein</fullName>
    </submittedName>
</protein>
<proteinExistence type="predicted"/>